<dbReference type="CDD" id="cd06606">
    <property type="entry name" value="STKc_MAPKKK"/>
    <property type="match status" value="1"/>
</dbReference>
<dbReference type="GO" id="GO:0005524">
    <property type="term" value="F:ATP binding"/>
    <property type="evidence" value="ECO:0007669"/>
    <property type="project" value="UniProtKB-KW"/>
</dbReference>
<dbReference type="InterPro" id="IPR011009">
    <property type="entry name" value="Kinase-like_dom_sf"/>
</dbReference>
<evidence type="ECO:0000313" key="8">
    <source>
        <dbReference type="Proteomes" id="UP000070544"/>
    </source>
</evidence>
<gene>
    <name evidence="7" type="ORF">M427DRAFT_486010</name>
</gene>
<dbReference type="PANTHER" id="PTHR48016:SF56">
    <property type="entry name" value="MAPKK KINASE"/>
    <property type="match status" value="1"/>
</dbReference>
<keyword evidence="4" id="KW-0067">ATP-binding</keyword>
<accession>A0A139AZI5</accession>
<dbReference type="Pfam" id="PF00069">
    <property type="entry name" value="Pkinase"/>
    <property type="match status" value="1"/>
</dbReference>
<dbReference type="OMA" id="TRIEMSQ"/>
<evidence type="ECO:0000256" key="2">
    <source>
        <dbReference type="ARBA" id="ARBA00022741"/>
    </source>
</evidence>
<dbReference type="AlphaFoldDB" id="A0A139AZI5"/>
<dbReference type="GO" id="GO:0000165">
    <property type="term" value="P:MAPK cascade"/>
    <property type="evidence" value="ECO:0007669"/>
    <property type="project" value="UniProtKB-ARBA"/>
</dbReference>
<dbReference type="PANTHER" id="PTHR48016">
    <property type="entry name" value="MAP KINASE KINASE KINASE SSK2-RELATED-RELATED"/>
    <property type="match status" value="1"/>
</dbReference>
<proteinExistence type="predicted"/>
<dbReference type="InterPro" id="IPR050538">
    <property type="entry name" value="MAP_kinase_kinase_kinase"/>
</dbReference>
<dbReference type="PROSITE" id="PS50011">
    <property type="entry name" value="PROTEIN_KINASE_DOM"/>
    <property type="match status" value="1"/>
</dbReference>
<dbReference type="OrthoDB" id="3029099at2759"/>
<dbReference type="PROSITE" id="PS00108">
    <property type="entry name" value="PROTEIN_KINASE_ST"/>
    <property type="match status" value="1"/>
</dbReference>
<dbReference type="GO" id="GO:0004672">
    <property type="term" value="F:protein kinase activity"/>
    <property type="evidence" value="ECO:0007669"/>
    <property type="project" value="InterPro"/>
</dbReference>
<evidence type="ECO:0000313" key="7">
    <source>
        <dbReference type="EMBL" id="KXS22158.1"/>
    </source>
</evidence>
<evidence type="ECO:0000259" key="6">
    <source>
        <dbReference type="PROSITE" id="PS50011"/>
    </source>
</evidence>
<dbReference type="Proteomes" id="UP000070544">
    <property type="component" value="Unassembled WGS sequence"/>
</dbReference>
<organism evidence="7 8">
    <name type="scientific">Gonapodya prolifera (strain JEL478)</name>
    <name type="common">Monoblepharis prolifera</name>
    <dbReference type="NCBI Taxonomy" id="1344416"/>
    <lineage>
        <taxon>Eukaryota</taxon>
        <taxon>Fungi</taxon>
        <taxon>Fungi incertae sedis</taxon>
        <taxon>Chytridiomycota</taxon>
        <taxon>Chytridiomycota incertae sedis</taxon>
        <taxon>Monoblepharidomycetes</taxon>
        <taxon>Monoblepharidales</taxon>
        <taxon>Gonapodyaceae</taxon>
        <taxon>Gonapodya</taxon>
    </lineage>
</organism>
<keyword evidence="2" id="KW-0547">Nucleotide-binding</keyword>
<feature type="domain" description="Protein kinase" evidence="6">
    <location>
        <begin position="1"/>
        <end position="263"/>
    </location>
</feature>
<dbReference type="STRING" id="1344416.A0A139AZI5"/>
<protein>
    <submittedName>
        <fullName evidence="7">Kinase-like protein</fullName>
    </submittedName>
</protein>
<evidence type="ECO:0000256" key="4">
    <source>
        <dbReference type="ARBA" id="ARBA00022840"/>
    </source>
</evidence>
<keyword evidence="3 7" id="KW-0418">Kinase</keyword>
<dbReference type="EMBL" id="KQ965731">
    <property type="protein sequence ID" value="KXS22158.1"/>
    <property type="molecule type" value="Genomic_DNA"/>
</dbReference>
<evidence type="ECO:0000256" key="5">
    <source>
        <dbReference type="SAM" id="MobiDB-lite"/>
    </source>
</evidence>
<dbReference type="InterPro" id="IPR008271">
    <property type="entry name" value="Ser/Thr_kinase_AS"/>
</dbReference>
<evidence type="ECO:0000256" key="3">
    <source>
        <dbReference type="ARBA" id="ARBA00022777"/>
    </source>
</evidence>
<dbReference type="InterPro" id="IPR000719">
    <property type="entry name" value="Prot_kinase_dom"/>
</dbReference>
<dbReference type="Gene3D" id="1.10.510.10">
    <property type="entry name" value="Transferase(Phosphotransferase) domain 1"/>
    <property type="match status" value="1"/>
</dbReference>
<name>A0A139AZI5_GONPJ</name>
<dbReference type="SMART" id="SM00220">
    <property type="entry name" value="S_TKc"/>
    <property type="match status" value="1"/>
</dbReference>
<sequence>MIAHGAFGNVYIGFDSTTGQLLAIKEVRHGSEWVAKALQYENDVLEGLEHRNVVRHYGFQMAPDGSLKIILEYVPGGSLTALIERYATRKPPCGLPDSMVRFLARQIAQGLAYIHRQGILHRDIKPGNLLLTMDGEVKVSDFGCSIALWGMWSLSQCSERPPVAGSPRSPLYSHGYSAKADIWSFGSVVLEMITGRKPWSEFQPGNGRDRSAQLMYRLFSDRSARPYIPDDISMESRSFLDLCLTRDDKTRPTAEQLLDHPYLAETDVFDFALTLNETAPSPTGAPTGVVHMATTGSTRAEEDVIEDTEPQEYFQRWNDSSSSDD</sequence>
<keyword evidence="8" id="KW-1185">Reference proteome</keyword>
<keyword evidence="1" id="KW-0808">Transferase</keyword>
<feature type="region of interest" description="Disordered" evidence="5">
    <location>
        <begin position="297"/>
        <end position="325"/>
    </location>
</feature>
<evidence type="ECO:0000256" key="1">
    <source>
        <dbReference type="ARBA" id="ARBA00022679"/>
    </source>
</evidence>
<reference evidence="7 8" key="1">
    <citation type="journal article" date="2015" name="Genome Biol. Evol.">
        <title>Phylogenomic analyses indicate that early fungi evolved digesting cell walls of algal ancestors of land plants.</title>
        <authorList>
            <person name="Chang Y."/>
            <person name="Wang S."/>
            <person name="Sekimoto S."/>
            <person name="Aerts A.L."/>
            <person name="Choi C."/>
            <person name="Clum A."/>
            <person name="LaButti K.M."/>
            <person name="Lindquist E.A."/>
            <person name="Yee Ngan C."/>
            <person name="Ohm R.A."/>
            <person name="Salamov A.A."/>
            <person name="Grigoriev I.V."/>
            <person name="Spatafora J.W."/>
            <person name="Berbee M.L."/>
        </authorList>
    </citation>
    <scope>NUCLEOTIDE SEQUENCE [LARGE SCALE GENOMIC DNA]</scope>
    <source>
        <strain evidence="7 8">JEL478</strain>
    </source>
</reference>
<dbReference type="SUPFAM" id="SSF56112">
    <property type="entry name" value="Protein kinase-like (PK-like)"/>
    <property type="match status" value="1"/>
</dbReference>